<dbReference type="Pfam" id="PF00149">
    <property type="entry name" value="Metallophos"/>
    <property type="match status" value="1"/>
</dbReference>
<name>A0A1M3L0N4_9BACT</name>
<keyword evidence="1" id="KW-0732">Signal</keyword>
<dbReference type="PANTHER" id="PTHR43143">
    <property type="entry name" value="METALLOPHOSPHOESTERASE, CALCINEURIN SUPERFAMILY"/>
    <property type="match status" value="1"/>
</dbReference>
<organism evidence="3 4">
    <name type="scientific">Candidatus Kapaibacterium thiocyanatum</name>
    <dbReference type="NCBI Taxonomy" id="1895771"/>
    <lineage>
        <taxon>Bacteria</taxon>
        <taxon>Pseudomonadati</taxon>
        <taxon>Candidatus Kapaibacteriota</taxon>
        <taxon>Candidatus Kapaibacteriia</taxon>
        <taxon>Candidatus Kapaibacteriales</taxon>
        <taxon>Candidatus Kapaibacteriaceae</taxon>
        <taxon>Candidatus Kapaibacterium</taxon>
    </lineage>
</organism>
<dbReference type="GO" id="GO:0016787">
    <property type="term" value="F:hydrolase activity"/>
    <property type="evidence" value="ECO:0007669"/>
    <property type="project" value="InterPro"/>
</dbReference>
<dbReference type="Gene3D" id="3.60.21.10">
    <property type="match status" value="1"/>
</dbReference>
<evidence type="ECO:0000313" key="3">
    <source>
        <dbReference type="EMBL" id="OJX58281.1"/>
    </source>
</evidence>
<feature type="chain" id="PRO_5013154981" description="Calcineurin-like phosphoesterase domain-containing protein" evidence="1">
    <location>
        <begin position="20"/>
        <end position="325"/>
    </location>
</feature>
<protein>
    <recommendedName>
        <fullName evidence="2">Calcineurin-like phosphoesterase domain-containing protein</fullName>
    </recommendedName>
</protein>
<dbReference type="InterPro" id="IPR051918">
    <property type="entry name" value="STPP_CPPED1"/>
</dbReference>
<dbReference type="SUPFAM" id="SSF56300">
    <property type="entry name" value="Metallo-dependent phosphatases"/>
    <property type="match status" value="1"/>
</dbReference>
<comment type="caution">
    <text evidence="3">The sequence shown here is derived from an EMBL/GenBank/DDBJ whole genome shotgun (WGS) entry which is preliminary data.</text>
</comment>
<dbReference type="Proteomes" id="UP000184233">
    <property type="component" value="Unassembled WGS sequence"/>
</dbReference>
<dbReference type="EMBL" id="MKVH01000019">
    <property type="protein sequence ID" value="OJX58281.1"/>
    <property type="molecule type" value="Genomic_DNA"/>
</dbReference>
<feature type="signal peptide" evidence="1">
    <location>
        <begin position="1"/>
        <end position="19"/>
    </location>
</feature>
<accession>A0A1M3L0N4</accession>
<dbReference type="STRING" id="1895771.BGO89_03365"/>
<dbReference type="InterPro" id="IPR029052">
    <property type="entry name" value="Metallo-depent_PP-like"/>
</dbReference>
<proteinExistence type="predicted"/>
<feature type="domain" description="Calcineurin-like phosphoesterase" evidence="2">
    <location>
        <begin position="38"/>
        <end position="235"/>
    </location>
</feature>
<reference evidence="3 4" key="1">
    <citation type="submission" date="2016-09" db="EMBL/GenBank/DDBJ databases">
        <title>Genome-resolved meta-omics ties microbial dynamics to process performance in biotechnology for thiocyanate degradation.</title>
        <authorList>
            <person name="Kantor R.S."/>
            <person name="Huddy R.J."/>
            <person name="Iyer R."/>
            <person name="Thomas B.C."/>
            <person name="Brown C.T."/>
            <person name="Anantharaman K."/>
            <person name="Tringe S."/>
            <person name="Hettich R.L."/>
            <person name="Harrison S.T."/>
            <person name="Banfield J.F."/>
        </authorList>
    </citation>
    <scope>NUCLEOTIDE SEQUENCE [LARGE SCALE GENOMIC DNA]</scope>
    <source>
        <strain evidence="3">59-99</strain>
    </source>
</reference>
<evidence type="ECO:0000256" key="1">
    <source>
        <dbReference type="SAM" id="SignalP"/>
    </source>
</evidence>
<dbReference type="InterPro" id="IPR004843">
    <property type="entry name" value="Calcineurin-like_PHP"/>
</dbReference>
<sequence length="325" mass="36435">MLHALFVSLTLMMASSCSTTTSYIDPFCTDGECGTGARIAVVGDLQRTGPVEVWRERNDAERERLLRQLADDRPDALVLLGDMVWWGASEEEWSYFDRIMKPVRELGIPMLPILGNHEYYGGDAAALGAFHRRFSDVEGTYYVRTMDSIAFVMLNTNTDELPVPFMRAQAAWFRKTMKRLDNDSAVVAVVVCGHHPPYTNSTVVDDDKVMRRHFVPAFVESRKGALWLSGHCHAYEHFVKDGKHFVVSGGGGGPRQSLYQAVGQRRHDDLYPGGPIRPFHYLLMQRIGTTVVVAMRPLEQRGSTTADETFAVTVQFSPADVTSRE</sequence>
<gene>
    <name evidence="3" type="ORF">BGO89_03365</name>
</gene>
<evidence type="ECO:0000259" key="2">
    <source>
        <dbReference type="Pfam" id="PF00149"/>
    </source>
</evidence>
<dbReference type="AlphaFoldDB" id="A0A1M3L0N4"/>
<evidence type="ECO:0000313" key="4">
    <source>
        <dbReference type="Proteomes" id="UP000184233"/>
    </source>
</evidence>
<dbReference type="PANTHER" id="PTHR43143:SF1">
    <property type="entry name" value="SERINE_THREONINE-PROTEIN PHOSPHATASE CPPED1"/>
    <property type="match status" value="1"/>
</dbReference>